<evidence type="ECO:0000256" key="4">
    <source>
        <dbReference type="ARBA" id="ARBA00022679"/>
    </source>
</evidence>
<name>A0ABU7LAB8_9NOCA</name>
<evidence type="ECO:0000256" key="6">
    <source>
        <dbReference type="ARBA" id="ARBA00022989"/>
    </source>
</evidence>
<evidence type="ECO:0000256" key="3">
    <source>
        <dbReference type="ARBA" id="ARBA00022676"/>
    </source>
</evidence>
<feature type="transmembrane region" description="Helical" evidence="8">
    <location>
        <begin position="300"/>
        <end position="317"/>
    </location>
</feature>
<evidence type="ECO:0000256" key="1">
    <source>
        <dbReference type="ARBA" id="ARBA00004651"/>
    </source>
</evidence>
<keyword evidence="3 10" id="KW-0328">Glycosyltransferase</keyword>
<protein>
    <submittedName>
        <fullName evidence="10">Glycosyltransferase family 39 protein</fullName>
        <ecNumber evidence="10">2.4.-.-</ecNumber>
    </submittedName>
</protein>
<organism evidence="10 11">
    <name type="scientific">Rhodococcus artemisiae</name>
    <dbReference type="NCBI Taxonomy" id="714159"/>
    <lineage>
        <taxon>Bacteria</taxon>
        <taxon>Bacillati</taxon>
        <taxon>Actinomycetota</taxon>
        <taxon>Actinomycetes</taxon>
        <taxon>Mycobacteriales</taxon>
        <taxon>Nocardiaceae</taxon>
        <taxon>Rhodococcus</taxon>
    </lineage>
</organism>
<keyword evidence="6 8" id="KW-1133">Transmembrane helix</keyword>
<comment type="subcellular location">
    <subcellularLocation>
        <location evidence="1">Cell membrane</location>
        <topology evidence="1">Multi-pass membrane protein</topology>
    </subcellularLocation>
</comment>
<reference evidence="10 11" key="1">
    <citation type="submission" date="2023-07" db="EMBL/GenBank/DDBJ databases">
        <authorList>
            <person name="Girao M."/>
            <person name="Carvalho M.F."/>
        </authorList>
    </citation>
    <scope>NUCLEOTIDE SEQUENCE [LARGE SCALE GENOMIC DNA]</scope>
    <source>
        <strain evidence="10 11">YIM65754</strain>
    </source>
</reference>
<gene>
    <name evidence="10" type="ORF">Q7514_11995</name>
</gene>
<dbReference type="PANTHER" id="PTHR33908:SF3">
    <property type="entry name" value="UNDECAPRENYL PHOSPHATE-ALPHA-4-AMINO-4-DEOXY-L-ARABINOSE ARABINOSYL TRANSFERASE"/>
    <property type="match status" value="1"/>
</dbReference>
<proteinExistence type="predicted"/>
<comment type="caution">
    <text evidence="10">The sequence shown here is derived from an EMBL/GenBank/DDBJ whole genome shotgun (WGS) entry which is preliminary data.</text>
</comment>
<evidence type="ECO:0000259" key="9">
    <source>
        <dbReference type="Pfam" id="PF13231"/>
    </source>
</evidence>
<keyword evidence="2" id="KW-1003">Cell membrane</keyword>
<feature type="transmembrane region" description="Helical" evidence="8">
    <location>
        <begin position="192"/>
        <end position="211"/>
    </location>
</feature>
<sequence>MRAWPLPLSIGGAAMFIGAAFSWVPSFWWDEAATISAANRSVGALFDLHALRDAVHGLHNLLLHWWFSLVGISEFTSRIPGAVALGVGAAAVTATGQKLSGRRVAVVAGLLFAITPRVTWAATEARSYAFAIAGVSVLTLLLVTALTTGKARWWVPYVLLVTVSTVMFVYTATVILAHAVTVLVMKRDRMRFGVAAAVGLALSGPFVVLAASQVRQVSWIPPLDGTVTRTILVDQWFPQAPWAAALCAVIVVAGAVVAVRTGVTPGERMLLRVALPGFAVPMTVLLVYSLVVRNLYLDRYLSFTVPAMVLLVGWALARLATRWWTMLVVFVALVVAVSPAYIAQRQPYGKAGGMDYSAVADRLVEVSEVGDCVAFEPTVSWAPTSPRALMDARPDAVAGLDDVGFGLSAVERTQLWSTDVSPSELARRASTRCTVLWVIADRDRETAWKLWHPNNVWWRFEPYRFIDTDTFRELAAGGFEITAREPVHRLQLIRLEPAQTQ</sequence>
<feature type="transmembrane region" description="Helical" evidence="8">
    <location>
        <begin position="128"/>
        <end position="147"/>
    </location>
</feature>
<dbReference type="Pfam" id="PF13231">
    <property type="entry name" value="PMT_2"/>
    <property type="match status" value="1"/>
</dbReference>
<accession>A0ABU7LAB8</accession>
<dbReference type="RefSeq" id="WP_330133466.1">
    <property type="nucleotide sequence ID" value="NZ_JAUTXY010000004.1"/>
</dbReference>
<dbReference type="PANTHER" id="PTHR33908">
    <property type="entry name" value="MANNOSYLTRANSFERASE YKCB-RELATED"/>
    <property type="match status" value="1"/>
</dbReference>
<evidence type="ECO:0000313" key="11">
    <source>
        <dbReference type="Proteomes" id="UP001336020"/>
    </source>
</evidence>
<keyword evidence="4 10" id="KW-0808">Transferase</keyword>
<evidence type="ECO:0000256" key="2">
    <source>
        <dbReference type="ARBA" id="ARBA00022475"/>
    </source>
</evidence>
<feature type="transmembrane region" description="Helical" evidence="8">
    <location>
        <begin position="104"/>
        <end position="122"/>
    </location>
</feature>
<keyword evidence="11" id="KW-1185">Reference proteome</keyword>
<evidence type="ECO:0000256" key="7">
    <source>
        <dbReference type="ARBA" id="ARBA00023136"/>
    </source>
</evidence>
<dbReference type="InterPro" id="IPR050297">
    <property type="entry name" value="LipidA_mod_glycosyltrf_83"/>
</dbReference>
<feature type="transmembrane region" description="Helical" evidence="8">
    <location>
        <begin position="323"/>
        <end position="343"/>
    </location>
</feature>
<evidence type="ECO:0000256" key="8">
    <source>
        <dbReference type="SAM" id="Phobius"/>
    </source>
</evidence>
<dbReference type="EC" id="2.4.-.-" evidence="10"/>
<evidence type="ECO:0000313" key="10">
    <source>
        <dbReference type="EMBL" id="MEE2058244.1"/>
    </source>
</evidence>
<dbReference type="EMBL" id="JAUTXY010000004">
    <property type="protein sequence ID" value="MEE2058244.1"/>
    <property type="molecule type" value="Genomic_DNA"/>
</dbReference>
<feature type="transmembrane region" description="Helical" evidence="8">
    <location>
        <begin position="154"/>
        <end position="180"/>
    </location>
</feature>
<feature type="domain" description="Glycosyltransferase RgtA/B/C/D-like" evidence="9">
    <location>
        <begin position="61"/>
        <end position="199"/>
    </location>
</feature>
<dbReference type="GO" id="GO:0016757">
    <property type="term" value="F:glycosyltransferase activity"/>
    <property type="evidence" value="ECO:0007669"/>
    <property type="project" value="UniProtKB-KW"/>
</dbReference>
<keyword evidence="7 8" id="KW-0472">Membrane</keyword>
<evidence type="ECO:0000256" key="5">
    <source>
        <dbReference type="ARBA" id="ARBA00022692"/>
    </source>
</evidence>
<feature type="transmembrane region" description="Helical" evidence="8">
    <location>
        <begin position="269"/>
        <end position="288"/>
    </location>
</feature>
<keyword evidence="5 8" id="KW-0812">Transmembrane</keyword>
<feature type="transmembrane region" description="Helical" evidence="8">
    <location>
        <begin position="242"/>
        <end position="263"/>
    </location>
</feature>
<dbReference type="InterPro" id="IPR038731">
    <property type="entry name" value="RgtA/B/C-like"/>
</dbReference>
<dbReference type="Proteomes" id="UP001336020">
    <property type="component" value="Unassembled WGS sequence"/>
</dbReference>